<proteinExistence type="predicted"/>
<feature type="compositionally biased region" description="Basic and acidic residues" evidence="1">
    <location>
        <begin position="114"/>
        <end position="126"/>
    </location>
</feature>
<accession>D5L297</accession>
<sequence>MPNYHEVTLPDDKPRDEYSYTERRAAILKVIEQRGHPWGLNKSQLARQFGVSDVQIHKDLDRIKEYYSNRIGTDAKSATEIAYKRILQEQLDNDELDKARRTLDSWNSWLQDTGHQEKEPDKHDVQGEGIVINYGDD</sequence>
<evidence type="ECO:0000256" key="1">
    <source>
        <dbReference type="SAM" id="MobiDB-lite"/>
    </source>
</evidence>
<name>D5L297_9VIRU</name>
<reference evidence="2" key="1">
    <citation type="journal article" date="2010" name="Environ. Microbiol.">
        <title>The metavirome of a hypersaline environment.</title>
        <authorList>
            <person name="Santos F."/>
            <person name="Yarza P."/>
            <person name="Parro V."/>
            <person name="Briones C."/>
            <person name="Anton J."/>
        </authorList>
    </citation>
    <scope>NUCLEOTIDE SEQUENCE</scope>
</reference>
<dbReference type="EMBL" id="GU735133">
    <property type="protein sequence ID" value="ADE29156.1"/>
    <property type="molecule type" value="Genomic_DNA"/>
</dbReference>
<evidence type="ECO:0000313" key="2">
    <source>
        <dbReference type="EMBL" id="ADE29156.1"/>
    </source>
</evidence>
<feature type="region of interest" description="Disordered" evidence="1">
    <location>
        <begin position="111"/>
        <end position="137"/>
    </location>
</feature>
<dbReference type="Gene3D" id="1.10.10.10">
    <property type="entry name" value="Winged helix-like DNA-binding domain superfamily/Winged helix DNA-binding domain"/>
    <property type="match status" value="1"/>
</dbReference>
<protein>
    <submittedName>
        <fullName evidence="2">Conserved hypothetical HTH domain protein</fullName>
    </submittedName>
</protein>
<organism evidence="2">
    <name type="scientific">uncultured virus</name>
    <dbReference type="NCBI Taxonomy" id="340016"/>
    <lineage>
        <taxon>Viruses</taxon>
        <taxon>environmental samples</taxon>
    </lineage>
</organism>
<dbReference type="InterPro" id="IPR036388">
    <property type="entry name" value="WH-like_DNA-bd_sf"/>
</dbReference>